<dbReference type="STRING" id="71717.A0A4Y7SPZ3"/>
<keyword evidence="4" id="KW-1185">Reference proteome</keyword>
<dbReference type="Pfam" id="PF18803">
    <property type="entry name" value="CxC2"/>
    <property type="match status" value="1"/>
</dbReference>
<dbReference type="Pfam" id="PF18758">
    <property type="entry name" value="KDZ"/>
    <property type="match status" value="1"/>
</dbReference>
<feature type="non-terminal residue" evidence="3">
    <location>
        <position position="1"/>
    </location>
</feature>
<feature type="domain" description="CxC2-like cysteine cluster KDZ transposase-associated" evidence="2">
    <location>
        <begin position="86"/>
        <end position="193"/>
    </location>
</feature>
<dbReference type="InterPro" id="IPR040521">
    <property type="entry name" value="KDZ"/>
</dbReference>
<dbReference type="Proteomes" id="UP000298030">
    <property type="component" value="Unassembled WGS sequence"/>
</dbReference>
<dbReference type="AlphaFoldDB" id="A0A4Y7SPZ3"/>
<name>A0A4Y7SPZ3_COPMI</name>
<dbReference type="InterPro" id="IPR041457">
    <property type="entry name" value="CxC2_KDZ-assoc"/>
</dbReference>
<evidence type="ECO:0000259" key="2">
    <source>
        <dbReference type="Pfam" id="PF18803"/>
    </source>
</evidence>
<organism evidence="3 4">
    <name type="scientific">Coprinellus micaceus</name>
    <name type="common">Glistening ink-cap mushroom</name>
    <name type="synonym">Coprinus micaceus</name>
    <dbReference type="NCBI Taxonomy" id="71717"/>
    <lineage>
        <taxon>Eukaryota</taxon>
        <taxon>Fungi</taxon>
        <taxon>Dikarya</taxon>
        <taxon>Basidiomycota</taxon>
        <taxon>Agaricomycotina</taxon>
        <taxon>Agaricomycetes</taxon>
        <taxon>Agaricomycetidae</taxon>
        <taxon>Agaricales</taxon>
        <taxon>Agaricineae</taxon>
        <taxon>Psathyrellaceae</taxon>
        <taxon>Coprinellus</taxon>
    </lineage>
</organism>
<dbReference type="PANTHER" id="PTHR33096:SF1">
    <property type="entry name" value="CXC1-LIKE CYSTEINE CLUSTER ASSOCIATED WITH KDZ TRANSPOSASES DOMAIN-CONTAINING PROTEIN"/>
    <property type="match status" value="1"/>
</dbReference>
<feature type="region of interest" description="Disordered" evidence="1">
    <location>
        <begin position="961"/>
        <end position="984"/>
    </location>
</feature>
<reference evidence="3 4" key="1">
    <citation type="journal article" date="2019" name="Nat. Ecol. Evol.">
        <title>Megaphylogeny resolves global patterns of mushroom evolution.</title>
        <authorList>
            <person name="Varga T."/>
            <person name="Krizsan K."/>
            <person name="Foldi C."/>
            <person name="Dima B."/>
            <person name="Sanchez-Garcia M."/>
            <person name="Sanchez-Ramirez S."/>
            <person name="Szollosi G.J."/>
            <person name="Szarkandi J.G."/>
            <person name="Papp V."/>
            <person name="Albert L."/>
            <person name="Andreopoulos W."/>
            <person name="Angelini C."/>
            <person name="Antonin V."/>
            <person name="Barry K.W."/>
            <person name="Bougher N.L."/>
            <person name="Buchanan P."/>
            <person name="Buyck B."/>
            <person name="Bense V."/>
            <person name="Catcheside P."/>
            <person name="Chovatia M."/>
            <person name="Cooper J."/>
            <person name="Damon W."/>
            <person name="Desjardin D."/>
            <person name="Finy P."/>
            <person name="Geml J."/>
            <person name="Haridas S."/>
            <person name="Hughes K."/>
            <person name="Justo A."/>
            <person name="Karasinski D."/>
            <person name="Kautmanova I."/>
            <person name="Kiss B."/>
            <person name="Kocsube S."/>
            <person name="Kotiranta H."/>
            <person name="LaButti K.M."/>
            <person name="Lechner B.E."/>
            <person name="Liimatainen K."/>
            <person name="Lipzen A."/>
            <person name="Lukacs Z."/>
            <person name="Mihaltcheva S."/>
            <person name="Morgado L.N."/>
            <person name="Niskanen T."/>
            <person name="Noordeloos M.E."/>
            <person name="Ohm R.A."/>
            <person name="Ortiz-Santana B."/>
            <person name="Ovrebo C."/>
            <person name="Racz N."/>
            <person name="Riley R."/>
            <person name="Savchenko A."/>
            <person name="Shiryaev A."/>
            <person name="Soop K."/>
            <person name="Spirin V."/>
            <person name="Szebenyi C."/>
            <person name="Tomsovsky M."/>
            <person name="Tulloss R.E."/>
            <person name="Uehling J."/>
            <person name="Grigoriev I.V."/>
            <person name="Vagvolgyi C."/>
            <person name="Papp T."/>
            <person name="Martin F.M."/>
            <person name="Miettinen O."/>
            <person name="Hibbett D.S."/>
            <person name="Nagy L.G."/>
        </authorList>
    </citation>
    <scope>NUCLEOTIDE SEQUENCE [LARGE SCALE GENOMIC DNA]</scope>
    <source>
        <strain evidence="3 4">FP101781</strain>
    </source>
</reference>
<dbReference type="EMBL" id="QPFP01000075">
    <property type="protein sequence ID" value="TEB23694.1"/>
    <property type="molecule type" value="Genomic_DNA"/>
</dbReference>
<protein>
    <recommendedName>
        <fullName evidence="2">CxC2-like cysteine cluster KDZ transposase-associated domain-containing protein</fullName>
    </recommendedName>
</protein>
<proteinExistence type="predicted"/>
<evidence type="ECO:0000256" key="1">
    <source>
        <dbReference type="SAM" id="MobiDB-lite"/>
    </source>
</evidence>
<sequence length="984" mass="111804">PMQGWAKYRAAYLVEFMRLEGLGDSGIDGVCPQCRVASPDREAVYRCVSCTSPVMLCSSCTLENHRAAGLHVLEFWNGSFFVRRSLRDLGFRFQLGHPPGETCGTPEKDAKGSFVVIDHNGMHQVYIDYCGCERVQPHYIQLLRNGWFPATFKRPKTAATFGVLKLYHMLTYQGKISCYEFHAALVRLTNNTGINVPKSRFREFFRMSRQFRHLKMLKRAGRGNVEGPLDNLAPGSCAVVCPACPRPGVNLPDNWDKVPPDRAFLYCLFLAIDANFRLKRKAVSSSTADPSLNDGSAYFVTERIYKMFLKLYDAKIKQDASTCSNHSAVNNDRSVRGLAASGVGAVDCSRHEMKRPMAVGNLQKGERYINMDFLYLWSLQLVAVLTHLLVSYDIACQWSINLFERLAQYPEWATELGLTSKNIKFVVPKFHLPAHIARCQTRFSHNYTPGAGATDSESVERQWSGLNHYATSTQEMGPGAYSDTLDDIFGDWNWRKIVLFVLALLTKIEEAVLEMAYHREILEEFTESIGPTRAAKWTTEVLNWESDPKAHPNPYENHVKKLSLDTVRHSLAEQEAKALRENKVFSVHEEMSASQLLAMGIELEGQHSRLRHSSEVAAMGKHATDNEKAKVQLQANALRRKIEGWIDVEHAYIPALGVVRRTLESKSRGSNDCPSKIPLLLPSTILEPDTIYVGLPSSIIQSCDERLYRIEWQLRCAQAEDSLDDLREAIRVRASVLNDKRRFRRGQKANTKSQTLLKRMDAQVSGSAKRYRLAQNAIWVLGAHLKQVKYDVRFPVLHPDDPKKGDKPEAARSETRRVVSWIWRRPAGGINYLLLECEGLRIEWCKSRARVKRWEEEVDLIKEEMRRVKASFSYQASEWESRTQNVNWDTPGGKDYEAGVLYSIDKAVIGGRVAFAQEQAAQFREMREFCEMAWQNVPKYVKSLGKDPIVPKEVEAKLGIFRKAEKGKEGESDDEEEEKSSQPN</sequence>
<dbReference type="PANTHER" id="PTHR33096">
    <property type="entry name" value="CXC2 DOMAIN-CONTAINING PROTEIN"/>
    <property type="match status" value="1"/>
</dbReference>
<accession>A0A4Y7SPZ3</accession>
<gene>
    <name evidence="3" type="ORF">FA13DRAFT_1639615</name>
</gene>
<feature type="compositionally biased region" description="Basic and acidic residues" evidence="1">
    <location>
        <begin position="961"/>
        <end position="970"/>
    </location>
</feature>
<evidence type="ECO:0000313" key="4">
    <source>
        <dbReference type="Proteomes" id="UP000298030"/>
    </source>
</evidence>
<dbReference type="OrthoDB" id="3257338at2759"/>
<evidence type="ECO:0000313" key="3">
    <source>
        <dbReference type="EMBL" id="TEB23694.1"/>
    </source>
</evidence>
<comment type="caution">
    <text evidence="3">The sequence shown here is derived from an EMBL/GenBank/DDBJ whole genome shotgun (WGS) entry which is preliminary data.</text>
</comment>